<evidence type="ECO:0000313" key="2">
    <source>
        <dbReference type="Proteomes" id="UP000253410"/>
    </source>
</evidence>
<gene>
    <name evidence="1" type="ORF">DF182_06735</name>
</gene>
<accession>A0A365Y240</accession>
<keyword evidence="2" id="KW-1185">Reference proteome</keyword>
<protein>
    <recommendedName>
        <fullName evidence="3">Sugar-binding protein</fullName>
    </recommendedName>
</protein>
<evidence type="ECO:0008006" key="3">
    <source>
        <dbReference type="Google" id="ProtNLM"/>
    </source>
</evidence>
<name>A0A365Y240_9BACT</name>
<evidence type="ECO:0000313" key="1">
    <source>
        <dbReference type="EMBL" id="RBL92281.1"/>
    </source>
</evidence>
<dbReference type="AlphaFoldDB" id="A0A365Y240"/>
<dbReference type="Proteomes" id="UP000253410">
    <property type="component" value="Unassembled WGS sequence"/>
</dbReference>
<dbReference type="EMBL" id="QFFJ01000001">
    <property type="protein sequence ID" value="RBL92281.1"/>
    <property type="molecule type" value="Genomic_DNA"/>
</dbReference>
<proteinExistence type="predicted"/>
<organism evidence="1 2">
    <name type="scientific">Chitinophaga flava</name>
    <dbReference type="NCBI Taxonomy" id="2259036"/>
    <lineage>
        <taxon>Bacteria</taxon>
        <taxon>Pseudomonadati</taxon>
        <taxon>Bacteroidota</taxon>
        <taxon>Chitinophagia</taxon>
        <taxon>Chitinophagales</taxon>
        <taxon>Chitinophagaceae</taxon>
        <taxon>Chitinophaga</taxon>
    </lineage>
</organism>
<reference evidence="1 2" key="1">
    <citation type="submission" date="2018-05" db="EMBL/GenBank/DDBJ databases">
        <title>Chitinophaga sp. K3CV102501T nov., isolated from isolated from a monsoon evergreen broad-leaved forest soil.</title>
        <authorList>
            <person name="Lv Y."/>
        </authorList>
    </citation>
    <scope>NUCLEOTIDE SEQUENCE [LARGE SCALE GENOMIC DNA]</scope>
    <source>
        <strain evidence="1 2">GDMCC 1.1325</strain>
    </source>
</reference>
<sequence length="1119" mass="125151">MTVVYKLEAQTLAPQLYQVMPPSPDATAFHRQGNIPVTLNTGIPQISIPIFNYAGISNQLKCNIDLSYHAGGVKVEDIASKTGLGWSLNMGGAISRVVRGIPDDQPGGYMDNSISIPVEAKGKELLPGFEIYRGFFEKSKDSEMDIFNFSFNGRSGKFYIGKGTGPDRIVVEPYQKLQVSFNQLNGYDITSFVITDENGVKYEFAARESSGSMALNVDGLILGSNLSGTTSWYLTKMISPSGKDEINFEYSSMGYSYKSAITDNYYLNSGIPSVVSRSYNQVSGTAVYPSRILLPDGTDIKFTYDTGKRLDVPGMETLKKIWINNRRGYELNYQYTGGLENGDPSRNSYRLMLASVQEITAQGNMMPPYQFSYYPGNLPPRNSYAIDHWGFYNGAVNNVTAIPSLDFSITGRTYNIPGGNREVDSSSSLIGTLNKIVYPSGGFTTFEHENNRAYMYRGVENEVHKYLDQNASQFGEVLPLGIIGLQNQPVLEMKLTDPQLSTNVDVIETTFPYADFKFRLYNPAGQVLYTSEAYTYREMVESWHNIPNITNAVDGSYIKVFLNENQFPSLTNILKNSNAYITFSCQYRSLIVSTEMAVGGLRIKKITDYDPVHNKTQYREFKYLMSNNESSGILPVYPRYDYIIDNPYGSTYWAASSNRNSSPYANQDGIIYYKRVETILGNGEMGRIISTFDPAHLVASGSPTPADYPYMYWGIPSWCLGNLKEEEIKDKSGRTVRHTINQYNVTFNTHNAPNFRCLYMASLSMENPYVGGYYAKSYSPVSGMIVKTEEKTKEYSYENNSAPLLETVHQYEYDPSFYQLKTDKNLSDPNNAIITRYKYPNDFPASPVYQGMVARNIIAPAVEQIEERNGQLVRKVESRYKDWFNNGKLYAPESFYVQEGAGANEPRIQFYGYDEHQNILTQANATDALQSIIWDYNGQYPVAKVLNAGSAHIAYTSFESDGSGNWTIPSAARNTSAAFTGKKSYDLGNGNITAVLPAGSTASKVMYWSAGGAATVNGGTGKALASRNGWTLYEHLLPAGTQNVTVSGNVTIDELRLHPQTATMTTATYEPQTGVTSSTDERNNMVYYEYDNFGRLLMIRDQDKKILKQFDYQYQSPVQ</sequence>
<comment type="caution">
    <text evidence="1">The sequence shown here is derived from an EMBL/GenBank/DDBJ whole genome shotgun (WGS) entry which is preliminary data.</text>
</comment>